<comment type="caution">
    <text evidence="1">The sequence shown here is derived from an EMBL/GenBank/DDBJ whole genome shotgun (WGS) entry which is preliminary data.</text>
</comment>
<organism evidence="1 2">
    <name type="scientific">Araneus ventricosus</name>
    <name type="common">Orbweaver spider</name>
    <name type="synonym">Epeira ventricosa</name>
    <dbReference type="NCBI Taxonomy" id="182803"/>
    <lineage>
        <taxon>Eukaryota</taxon>
        <taxon>Metazoa</taxon>
        <taxon>Ecdysozoa</taxon>
        <taxon>Arthropoda</taxon>
        <taxon>Chelicerata</taxon>
        <taxon>Arachnida</taxon>
        <taxon>Araneae</taxon>
        <taxon>Araneomorphae</taxon>
        <taxon>Entelegynae</taxon>
        <taxon>Araneoidea</taxon>
        <taxon>Araneidae</taxon>
        <taxon>Araneus</taxon>
    </lineage>
</organism>
<keyword evidence="2" id="KW-1185">Reference proteome</keyword>
<proteinExistence type="predicted"/>
<dbReference type="Proteomes" id="UP000499080">
    <property type="component" value="Unassembled WGS sequence"/>
</dbReference>
<gene>
    <name evidence="1" type="ORF">AVEN_255415_1</name>
</gene>
<evidence type="ECO:0000313" key="1">
    <source>
        <dbReference type="EMBL" id="GBM82612.1"/>
    </source>
</evidence>
<name>A0A4Y2J0E4_ARAVE</name>
<reference evidence="1 2" key="1">
    <citation type="journal article" date="2019" name="Sci. Rep.">
        <title>Orb-weaving spider Araneus ventricosus genome elucidates the spidroin gene catalogue.</title>
        <authorList>
            <person name="Kono N."/>
            <person name="Nakamura H."/>
            <person name="Ohtoshi R."/>
            <person name="Moran D.A.P."/>
            <person name="Shinohara A."/>
            <person name="Yoshida Y."/>
            <person name="Fujiwara M."/>
            <person name="Mori M."/>
            <person name="Tomita M."/>
            <person name="Arakawa K."/>
        </authorList>
    </citation>
    <scope>NUCLEOTIDE SEQUENCE [LARGE SCALE GENOMIC DNA]</scope>
</reference>
<evidence type="ECO:0000313" key="2">
    <source>
        <dbReference type="Proteomes" id="UP000499080"/>
    </source>
</evidence>
<feature type="non-terminal residue" evidence="1">
    <location>
        <position position="8"/>
    </location>
</feature>
<dbReference type="EMBL" id="BGPR01003021">
    <property type="protein sequence ID" value="GBM82612.1"/>
    <property type="molecule type" value="Genomic_DNA"/>
</dbReference>
<accession>A0A4Y2J0E4</accession>
<protein>
    <submittedName>
        <fullName evidence="1">Uncharacterized protein</fullName>
    </submittedName>
</protein>
<sequence length="8" mass="997">MMKIDTKM</sequence>